<evidence type="ECO:0000256" key="2">
    <source>
        <dbReference type="ARBA" id="ARBA00022679"/>
    </source>
</evidence>
<evidence type="ECO:0000313" key="8">
    <source>
        <dbReference type="Proteomes" id="UP000642993"/>
    </source>
</evidence>
<dbReference type="PANTHER" id="PTHR12526">
    <property type="entry name" value="GLYCOSYLTRANSFERASE"/>
    <property type="match status" value="1"/>
</dbReference>
<feature type="domain" description="Glycosyl transferase family 1" evidence="4">
    <location>
        <begin position="227"/>
        <end position="389"/>
    </location>
</feature>
<keyword evidence="8" id="KW-1185">Reference proteome</keyword>
<feature type="region of interest" description="Disordered" evidence="3">
    <location>
        <begin position="1"/>
        <end position="35"/>
    </location>
</feature>
<dbReference type="EMBL" id="JACYWE010000009">
    <property type="protein sequence ID" value="MBD8507589.1"/>
    <property type="molecule type" value="Genomic_DNA"/>
</dbReference>
<evidence type="ECO:0000259" key="6">
    <source>
        <dbReference type="Pfam" id="PF13439"/>
    </source>
</evidence>
<evidence type="ECO:0000259" key="4">
    <source>
        <dbReference type="Pfam" id="PF00534"/>
    </source>
</evidence>
<feature type="domain" description="Glycosyltransferase subfamily 4-like N-terminal" evidence="6">
    <location>
        <begin position="48"/>
        <end position="215"/>
    </location>
</feature>
<sequence length="757" mass="82216">MTTNAAMPDDTASRRRVDAKAVPAEPLTPPTATRPTVLWASHSGKTTGGSERSLVASARILVERGHRVIVTMPADLGLRDPLLSIGVEALVVPHIWWVRQAPATHAEALGSALAIARFREIIRVNQVDVVISNTITCPWAAVAASLSRVPHIWYIREFGAEDHGFNFYLGPARTYRAIDALSSSIVANSAAVAEHIGARIGSPRPVAVSHPVVDLPATLAAPAGQAIARTRVRLVMVGMVTPSKGQLDAAKALCLVLRQGQHDLELVLVGATDRAYKARIIECLRENGIARDRVVFAGYQPDPIPWIRGASIFIMASRCEAFGRVTVEAMACGIPVIGSRSGGTPDLVNDGENGLLYEPGDADALARHIASLAASPGLIDRMGQAGRRRYAELLAPESCISPMLEAIDTSSLPRPYSAPRAFGLVLALVTTIHLTLVTKKAIALGRRLERASGPARRMATPARSSAIARAPRDPAALLEWSLERRGKSVLDASRRIAVIIPVFGDWDSLQHNIASVRADLAANPACDVYYVNDCGPRADDLEHRILAAIEGLDNVHYSCNPRNLGFVGNCNNAVLNLVDQASDVLLLNSDTIVTHGFAEEMQRVLYAEGQRFGAVTSRSNAATIFSVPMGGQLPMEQAYAHYLGIVDGLPQWYEAPVAHGFCMMIRREVINDLGLFDTAYGKGYGEENDFCMRIRRKGWQCAVANRSFVLHYRARSFTPRTRAAQVAANEKILDSRYPEYRQLVRQYKESITEPAPR</sequence>
<dbReference type="SUPFAM" id="SSF53448">
    <property type="entry name" value="Nucleotide-diphospho-sugar transferases"/>
    <property type="match status" value="1"/>
</dbReference>
<accession>A0A927PN16</accession>
<evidence type="ECO:0000259" key="5">
    <source>
        <dbReference type="Pfam" id="PF00535"/>
    </source>
</evidence>
<keyword evidence="1" id="KW-0328">Glycosyltransferase</keyword>
<evidence type="ECO:0000313" key="7">
    <source>
        <dbReference type="EMBL" id="MBD8507589.1"/>
    </source>
</evidence>
<dbReference type="InterPro" id="IPR028098">
    <property type="entry name" value="Glyco_trans_4-like_N"/>
</dbReference>
<dbReference type="InterPro" id="IPR001173">
    <property type="entry name" value="Glyco_trans_2-like"/>
</dbReference>
<dbReference type="CDD" id="cd03801">
    <property type="entry name" value="GT4_PimA-like"/>
    <property type="match status" value="1"/>
</dbReference>
<protein>
    <submittedName>
        <fullName evidence="7">Glycosyltransferase</fullName>
    </submittedName>
</protein>
<dbReference type="Proteomes" id="UP000642993">
    <property type="component" value="Unassembled WGS sequence"/>
</dbReference>
<dbReference type="Pfam" id="PF00535">
    <property type="entry name" value="Glycos_transf_2"/>
    <property type="match status" value="1"/>
</dbReference>
<feature type="domain" description="Glycosyltransferase 2-like" evidence="5">
    <location>
        <begin position="498"/>
        <end position="673"/>
    </location>
</feature>
<organism evidence="7 8">
    <name type="scientific">Lolliginicoccus lacisalsi</name>
    <dbReference type="NCBI Taxonomy" id="2742202"/>
    <lineage>
        <taxon>Bacteria</taxon>
        <taxon>Bacillati</taxon>
        <taxon>Actinomycetota</taxon>
        <taxon>Actinomycetes</taxon>
        <taxon>Mycobacteriales</taxon>
        <taxon>Hoyosellaceae</taxon>
        <taxon>Lolliginicoccus</taxon>
    </lineage>
</organism>
<evidence type="ECO:0000256" key="3">
    <source>
        <dbReference type="SAM" id="MobiDB-lite"/>
    </source>
</evidence>
<gene>
    <name evidence="7" type="ORF">HT102_13965</name>
</gene>
<keyword evidence="2" id="KW-0808">Transferase</keyword>
<dbReference type="Pfam" id="PF13439">
    <property type="entry name" value="Glyco_transf_4"/>
    <property type="match status" value="1"/>
</dbReference>
<dbReference type="InterPro" id="IPR029044">
    <property type="entry name" value="Nucleotide-diphossugar_trans"/>
</dbReference>
<dbReference type="GO" id="GO:0016757">
    <property type="term" value="F:glycosyltransferase activity"/>
    <property type="evidence" value="ECO:0007669"/>
    <property type="project" value="UniProtKB-KW"/>
</dbReference>
<dbReference type="Gene3D" id="3.40.50.2000">
    <property type="entry name" value="Glycogen Phosphorylase B"/>
    <property type="match status" value="2"/>
</dbReference>
<dbReference type="Gene3D" id="3.90.550.10">
    <property type="entry name" value="Spore Coat Polysaccharide Biosynthesis Protein SpsA, Chain A"/>
    <property type="match status" value="1"/>
</dbReference>
<dbReference type="AlphaFoldDB" id="A0A927PN16"/>
<reference evidence="7" key="1">
    <citation type="submission" date="2020-09" db="EMBL/GenBank/DDBJ databases">
        <title>Hoyosella lacisalsi sp. nov., a halotolerant actinobacterium isolated from soil of Lake Gudzhirganskoe.</title>
        <authorList>
            <person name="Yang Q."/>
            <person name="Guo P.Y."/>
            <person name="Liu S.W."/>
            <person name="Li F.N."/>
            <person name="Sun C.H."/>
        </authorList>
    </citation>
    <scope>NUCLEOTIDE SEQUENCE</scope>
    <source>
        <strain evidence="7">G463</strain>
    </source>
</reference>
<proteinExistence type="predicted"/>
<name>A0A927PN16_9ACTN</name>
<dbReference type="Pfam" id="PF00534">
    <property type="entry name" value="Glycos_transf_1"/>
    <property type="match status" value="1"/>
</dbReference>
<evidence type="ECO:0000256" key="1">
    <source>
        <dbReference type="ARBA" id="ARBA00022676"/>
    </source>
</evidence>
<comment type="caution">
    <text evidence="7">The sequence shown here is derived from an EMBL/GenBank/DDBJ whole genome shotgun (WGS) entry which is preliminary data.</text>
</comment>
<dbReference type="SUPFAM" id="SSF53756">
    <property type="entry name" value="UDP-Glycosyltransferase/glycogen phosphorylase"/>
    <property type="match status" value="1"/>
</dbReference>
<dbReference type="InterPro" id="IPR001296">
    <property type="entry name" value="Glyco_trans_1"/>
</dbReference>